<evidence type="ECO:0000256" key="1">
    <source>
        <dbReference type="ARBA" id="ARBA00005254"/>
    </source>
</evidence>
<dbReference type="InterPro" id="IPR029045">
    <property type="entry name" value="ClpP/crotonase-like_dom_sf"/>
</dbReference>
<protein>
    <submittedName>
        <fullName evidence="3">Enoyl-CoA hydratase/carnithine racemase</fullName>
    </submittedName>
</protein>
<dbReference type="Pfam" id="PF00378">
    <property type="entry name" value="ECH_1"/>
    <property type="match status" value="1"/>
</dbReference>
<keyword evidence="2" id="KW-0456">Lyase</keyword>
<dbReference type="EMBL" id="OBEL01000007">
    <property type="protein sequence ID" value="SNZ21284.1"/>
    <property type="molecule type" value="Genomic_DNA"/>
</dbReference>
<dbReference type="FunFam" id="3.90.226.10:FF:000009">
    <property type="entry name" value="Carnitinyl-CoA dehydratase"/>
    <property type="match status" value="1"/>
</dbReference>
<dbReference type="NCBIfam" id="NF004634">
    <property type="entry name" value="PRK05980.1"/>
    <property type="match status" value="1"/>
</dbReference>
<dbReference type="SUPFAM" id="SSF52096">
    <property type="entry name" value="ClpP/crotonase"/>
    <property type="match status" value="1"/>
</dbReference>
<dbReference type="Gene3D" id="1.10.12.10">
    <property type="entry name" value="Lyase 2-enoyl-coa Hydratase, Chain A, domain 2"/>
    <property type="match status" value="1"/>
</dbReference>
<accession>A0A285PHT4</accession>
<gene>
    <name evidence="3" type="ORF">SAMN06265368_4401</name>
</gene>
<dbReference type="RefSeq" id="WP_097155659.1">
    <property type="nucleotide sequence ID" value="NZ_OBEL01000007.1"/>
</dbReference>
<dbReference type="GO" id="GO:0006635">
    <property type="term" value="P:fatty acid beta-oxidation"/>
    <property type="evidence" value="ECO:0007669"/>
    <property type="project" value="TreeGrafter"/>
</dbReference>
<comment type="similarity">
    <text evidence="1">Belongs to the enoyl-CoA hydratase/isomerase family.</text>
</comment>
<dbReference type="OrthoDB" id="9775794at2"/>
<dbReference type="CDD" id="cd06558">
    <property type="entry name" value="crotonase-like"/>
    <property type="match status" value="1"/>
</dbReference>
<dbReference type="GO" id="GO:0016836">
    <property type="term" value="F:hydro-lyase activity"/>
    <property type="evidence" value="ECO:0007669"/>
    <property type="project" value="UniProtKB-ARBA"/>
</dbReference>
<dbReference type="AlphaFoldDB" id="A0A285PHT4"/>
<dbReference type="InterPro" id="IPR014748">
    <property type="entry name" value="Enoyl-CoA_hydra_C"/>
</dbReference>
<dbReference type="PANTHER" id="PTHR11941:SF54">
    <property type="entry name" value="ENOYL-COA HYDRATASE, MITOCHONDRIAL"/>
    <property type="match status" value="1"/>
</dbReference>
<sequence length="263" mass="28929">MTDLIKYETHGPIALLTLNRPEKLNALNYATNDRLLELLDKIEDDPSIRTIILTGAGERAFSAGGDIHEFSQSIEADIDGAVKAFCKRGQTMTSRLESFPKPIIAAVNGIAFGGGCEITEAVHLAIASERALFSKPEINIGIPPTFGGTQRLPRLAGRKRALELLLTGDRFSPQRAYEMGLINKVVPHEQLLEEAFALAHRIIRHSPLAASRIITAVTRGINTTIDEGLLIEREQFARMAATSDVREGLHAWIERREPIYAGQ</sequence>
<name>A0A285PHT4_9HYPH</name>
<dbReference type="Gene3D" id="3.90.226.10">
    <property type="entry name" value="2-enoyl-CoA Hydratase, Chain A, domain 1"/>
    <property type="match status" value="1"/>
</dbReference>
<evidence type="ECO:0000313" key="3">
    <source>
        <dbReference type="EMBL" id="SNZ21284.1"/>
    </source>
</evidence>
<proteinExistence type="inferred from homology"/>
<dbReference type="PANTHER" id="PTHR11941">
    <property type="entry name" value="ENOYL-COA HYDRATASE-RELATED"/>
    <property type="match status" value="1"/>
</dbReference>
<dbReference type="InterPro" id="IPR001753">
    <property type="entry name" value="Enoyl-CoA_hydra/iso"/>
</dbReference>
<dbReference type="FunFam" id="1.10.12.10:FF:000001">
    <property type="entry name" value="Probable enoyl-CoA hydratase, mitochondrial"/>
    <property type="match status" value="1"/>
</dbReference>
<reference evidence="3 4" key="1">
    <citation type="submission" date="2017-09" db="EMBL/GenBank/DDBJ databases">
        <authorList>
            <person name="Ehlers B."/>
            <person name="Leendertz F.H."/>
        </authorList>
    </citation>
    <scope>NUCLEOTIDE SEQUENCE [LARGE SCALE GENOMIC DNA]</scope>
    <source>
        <strain evidence="3 4">DSM 18289</strain>
    </source>
</reference>
<dbReference type="Proteomes" id="UP000219439">
    <property type="component" value="Unassembled WGS sequence"/>
</dbReference>
<organism evidence="3 4">
    <name type="scientific">Cohaesibacter gelatinilyticus</name>
    <dbReference type="NCBI Taxonomy" id="372072"/>
    <lineage>
        <taxon>Bacteria</taxon>
        <taxon>Pseudomonadati</taxon>
        <taxon>Pseudomonadota</taxon>
        <taxon>Alphaproteobacteria</taxon>
        <taxon>Hyphomicrobiales</taxon>
        <taxon>Cohaesibacteraceae</taxon>
    </lineage>
</organism>
<keyword evidence="4" id="KW-1185">Reference proteome</keyword>
<evidence type="ECO:0000256" key="2">
    <source>
        <dbReference type="ARBA" id="ARBA00023239"/>
    </source>
</evidence>
<evidence type="ECO:0000313" key="4">
    <source>
        <dbReference type="Proteomes" id="UP000219439"/>
    </source>
</evidence>